<dbReference type="InterPro" id="IPR036631">
    <property type="entry name" value="MGMT_N_sf"/>
</dbReference>
<name>A0A2V1IUK8_9BACT</name>
<dbReference type="Proteomes" id="UP000244925">
    <property type="component" value="Unassembled WGS sequence"/>
</dbReference>
<dbReference type="PANTHER" id="PTHR10815">
    <property type="entry name" value="METHYLATED-DNA--PROTEIN-CYSTEINE METHYLTRANSFERASE"/>
    <property type="match status" value="1"/>
</dbReference>
<dbReference type="Gene3D" id="1.10.10.10">
    <property type="entry name" value="Winged helix-like DNA-binding domain superfamily/Winged helix DNA-binding domain"/>
    <property type="match status" value="1"/>
</dbReference>
<evidence type="ECO:0000256" key="2">
    <source>
        <dbReference type="ARBA" id="ARBA00008711"/>
    </source>
</evidence>
<evidence type="ECO:0000259" key="10">
    <source>
        <dbReference type="Pfam" id="PF02870"/>
    </source>
</evidence>
<dbReference type="InterPro" id="IPR036217">
    <property type="entry name" value="MethylDNA_cys_MeTrfase_DNAb"/>
</dbReference>
<feature type="domain" description="Methylated-DNA-[protein]-cysteine S-methyltransferase DNA binding" evidence="9">
    <location>
        <begin position="92"/>
        <end position="170"/>
    </location>
</feature>
<dbReference type="EMBL" id="PUBV01000029">
    <property type="protein sequence ID" value="PWB06276.1"/>
    <property type="molecule type" value="Genomic_DNA"/>
</dbReference>
<evidence type="ECO:0000256" key="7">
    <source>
        <dbReference type="ARBA" id="ARBA00023204"/>
    </source>
</evidence>
<dbReference type="AlphaFoldDB" id="A0A2V1IUK8"/>
<dbReference type="NCBIfam" id="TIGR00589">
    <property type="entry name" value="ogt"/>
    <property type="match status" value="1"/>
</dbReference>
<dbReference type="GO" id="GO:0032259">
    <property type="term" value="P:methylation"/>
    <property type="evidence" value="ECO:0007669"/>
    <property type="project" value="UniProtKB-KW"/>
</dbReference>
<dbReference type="SUPFAM" id="SSF46767">
    <property type="entry name" value="Methylated DNA-protein cysteine methyltransferase, C-terminal domain"/>
    <property type="match status" value="1"/>
</dbReference>
<comment type="similarity">
    <text evidence="2">Belongs to the MGMT family.</text>
</comment>
<evidence type="ECO:0000313" key="11">
    <source>
        <dbReference type="EMBL" id="PWB06276.1"/>
    </source>
</evidence>
<dbReference type="InterPro" id="IPR008332">
    <property type="entry name" value="MethylG_MeTrfase_N"/>
</dbReference>
<keyword evidence="7" id="KW-0234">DNA repair</keyword>
<keyword evidence="12" id="KW-1185">Reference proteome</keyword>
<dbReference type="InterPro" id="IPR036388">
    <property type="entry name" value="WH-like_DNA-bd_sf"/>
</dbReference>
<organism evidence="11 12">
    <name type="scientific">Paramuribaculum intestinale</name>
    <dbReference type="NCBI Taxonomy" id="2094151"/>
    <lineage>
        <taxon>Bacteria</taxon>
        <taxon>Pseudomonadati</taxon>
        <taxon>Bacteroidota</taxon>
        <taxon>Bacteroidia</taxon>
        <taxon>Bacteroidales</taxon>
        <taxon>Muribaculaceae</taxon>
        <taxon>Paramuribaculum</taxon>
    </lineage>
</organism>
<evidence type="ECO:0000313" key="12">
    <source>
        <dbReference type="Proteomes" id="UP000244925"/>
    </source>
</evidence>
<evidence type="ECO:0000256" key="3">
    <source>
        <dbReference type="ARBA" id="ARBA00011918"/>
    </source>
</evidence>
<evidence type="ECO:0000256" key="5">
    <source>
        <dbReference type="ARBA" id="ARBA00022679"/>
    </source>
</evidence>
<dbReference type="FunFam" id="1.10.10.10:FF:000214">
    <property type="entry name" value="Methylated-DNA--protein-cysteine methyltransferase"/>
    <property type="match status" value="1"/>
</dbReference>
<keyword evidence="4 11" id="KW-0489">Methyltransferase</keyword>
<comment type="catalytic activity">
    <reaction evidence="8">
        <text>a 6-O-methyl-2'-deoxyguanosine in DNA + L-cysteinyl-[protein] = S-methyl-L-cysteinyl-[protein] + a 2'-deoxyguanosine in DNA</text>
        <dbReference type="Rhea" id="RHEA:24000"/>
        <dbReference type="Rhea" id="RHEA-COMP:10131"/>
        <dbReference type="Rhea" id="RHEA-COMP:10132"/>
        <dbReference type="Rhea" id="RHEA-COMP:11367"/>
        <dbReference type="Rhea" id="RHEA-COMP:11368"/>
        <dbReference type="ChEBI" id="CHEBI:29950"/>
        <dbReference type="ChEBI" id="CHEBI:82612"/>
        <dbReference type="ChEBI" id="CHEBI:85445"/>
        <dbReference type="ChEBI" id="CHEBI:85448"/>
        <dbReference type="EC" id="2.1.1.63"/>
    </reaction>
</comment>
<dbReference type="PANTHER" id="PTHR10815:SF5">
    <property type="entry name" value="METHYLATED-DNA--PROTEIN-CYSTEINE METHYLTRANSFERASE"/>
    <property type="match status" value="1"/>
</dbReference>
<comment type="catalytic activity">
    <reaction evidence="1">
        <text>a 4-O-methyl-thymidine in DNA + L-cysteinyl-[protein] = a thymidine in DNA + S-methyl-L-cysteinyl-[protein]</text>
        <dbReference type="Rhea" id="RHEA:53428"/>
        <dbReference type="Rhea" id="RHEA-COMP:10131"/>
        <dbReference type="Rhea" id="RHEA-COMP:10132"/>
        <dbReference type="Rhea" id="RHEA-COMP:13555"/>
        <dbReference type="Rhea" id="RHEA-COMP:13556"/>
        <dbReference type="ChEBI" id="CHEBI:29950"/>
        <dbReference type="ChEBI" id="CHEBI:82612"/>
        <dbReference type="ChEBI" id="CHEBI:137386"/>
        <dbReference type="ChEBI" id="CHEBI:137387"/>
        <dbReference type="EC" id="2.1.1.63"/>
    </reaction>
</comment>
<dbReference type="GeneID" id="93423158"/>
<dbReference type="InterPro" id="IPR014048">
    <property type="entry name" value="MethylDNA_cys_MeTrfase_DNA-bd"/>
</dbReference>
<keyword evidence="6" id="KW-0227">DNA damage</keyword>
<dbReference type="SUPFAM" id="SSF53155">
    <property type="entry name" value="Methylated DNA-protein cysteine methyltransferase domain"/>
    <property type="match status" value="1"/>
</dbReference>
<dbReference type="Gene3D" id="3.30.160.70">
    <property type="entry name" value="Methylated DNA-protein cysteine methyltransferase domain"/>
    <property type="match status" value="1"/>
</dbReference>
<proteinExistence type="inferred from homology"/>
<comment type="caution">
    <text evidence="11">The sequence shown here is derived from an EMBL/GenBank/DDBJ whole genome shotgun (WGS) entry which is preliminary data.</text>
</comment>
<dbReference type="GO" id="GO:0006281">
    <property type="term" value="P:DNA repair"/>
    <property type="evidence" value="ECO:0007669"/>
    <property type="project" value="UniProtKB-KW"/>
</dbReference>
<gene>
    <name evidence="11" type="ORF">C5O25_10855</name>
</gene>
<dbReference type="RefSeq" id="WP_107036764.1">
    <property type="nucleotide sequence ID" value="NZ_CAOLHR010000005.1"/>
</dbReference>
<dbReference type="EC" id="2.1.1.63" evidence="3"/>
<dbReference type="Pfam" id="PF01035">
    <property type="entry name" value="DNA_binding_1"/>
    <property type="match status" value="1"/>
</dbReference>
<sequence>MNTTILTATHHTPCGDLLIGAVGHRICLCDWAAGGSPRPVVERRLRRLYGPLSTPGAADSPLIDEARRQLDLYFDRRLRKFDLPLAIDGTPLQQAVWRRLTAIPYASTISYSQLAASVGHHTAVRAVASACGANAISIIVPCHRVTGADGSLTGYAGGIAAKRRLLDLESHAATPIP</sequence>
<dbReference type="GO" id="GO:0003908">
    <property type="term" value="F:methylated-DNA-[protein]-cysteine S-methyltransferase activity"/>
    <property type="evidence" value="ECO:0007669"/>
    <property type="project" value="UniProtKB-EC"/>
</dbReference>
<keyword evidence="5 11" id="KW-0808">Transferase</keyword>
<evidence type="ECO:0000256" key="6">
    <source>
        <dbReference type="ARBA" id="ARBA00022763"/>
    </source>
</evidence>
<dbReference type="Pfam" id="PF02870">
    <property type="entry name" value="Methyltransf_1N"/>
    <property type="match status" value="1"/>
</dbReference>
<evidence type="ECO:0000256" key="8">
    <source>
        <dbReference type="ARBA" id="ARBA00049348"/>
    </source>
</evidence>
<evidence type="ECO:0000256" key="4">
    <source>
        <dbReference type="ARBA" id="ARBA00022603"/>
    </source>
</evidence>
<accession>A0A2V1IUK8</accession>
<feature type="domain" description="Methylguanine DNA methyltransferase ribonuclease-like" evidence="10">
    <location>
        <begin position="7"/>
        <end position="87"/>
    </location>
</feature>
<evidence type="ECO:0000259" key="9">
    <source>
        <dbReference type="Pfam" id="PF01035"/>
    </source>
</evidence>
<reference evidence="12" key="1">
    <citation type="submission" date="2018-02" db="EMBL/GenBank/DDBJ databases">
        <authorList>
            <person name="Clavel T."/>
            <person name="Strowig T."/>
        </authorList>
    </citation>
    <scope>NUCLEOTIDE SEQUENCE [LARGE SCALE GENOMIC DNA]</scope>
    <source>
        <strain evidence="12">DSM 100764</strain>
    </source>
</reference>
<protein>
    <recommendedName>
        <fullName evidence="3">methylated-DNA--[protein]-cysteine S-methyltransferase</fullName>
        <ecNumber evidence="3">2.1.1.63</ecNumber>
    </recommendedName>
</protein>
<dbReference type="CDD" id="cd06445">
    <property type="entry name" value="ATase"/>
    <property type="match status" value="1"/>
</dbReference>
<evidence type="ECO:0000256" key="1">
    <source>
        <dbReference type="ARBA" id="ARBA00001286"/>
    </source>
</evidence>